<gene>
    <name evidence="4" type="ordered locus">CHU_0323</name>
</gene>
<dbReference type="Gene3D" id="3.40.800.20">
    <property type="entry name" value="Histone deacetylase domain"/>
    <property type="match status" value="1"/>
</dbReference>
<dbReference type="OrthoDB" id="9808367at2"/>
<evidence type="ECO:0000256" key="1">
    <source>
        <dbReference type="ARBA" id="ARBA00005947"/>
    </source>
</evidence>
<feature type="domain" description="Histone deacetylase" evidence="3">
    <location>
        <begin position="20"/>
        <end position="283"/>
    </location>
</feature>
<dbReference type="PANTHER" id="PTHR10625:SF19">
    <property type="entry name" value="HISTONE DEACETYLASE 12"/>
    <property type="match status" value="1"/>
</dbReference>
<dbReference type="InterPro" id="IPR000286">
    <property type="entry name" value="HDACs"/>
</dbReference>
<dbReference type="PRINTS" id="PR01270">
    <property type="entry name" value="HDASUPER"/>
</dbReference>
<dbReference type="AlphaFoldDB" id="A0A6N4SMW9"/>
<accession>A0A6N4SMW9</accession>
<keyword evidence="5" id="KW-1185">Reference proteome</keyword>
<dbReference type="InterPro" id="IPR023801">
    <property type="entry name" value="His_deacetylse_dom"/>
</dbReference>
<dbReference type="EMBL" id="CP000383">
    <property type="protein sequence ID" value="ABG57613.1"/>
    <property type="molecule type" value="Genomic_DNA"/>
</dbReference>
<name>A0A6N4SMW9_CYTH3</name>
<dbReference type="GO" id="GO:0004407">
    <property type="term" value="F:histone deacetylase activity"/>
    <property type="evidence" value="ECO:0007669"/>
    <property type="project" value="InterPro"/>
</dbReference>
<dbReference type="Pfam" id="PF00850">
    <property type="entry name" value="Hist_deacetyl"/>
    <property type="match status" value="1"/>
</dbReference>
<organism evidence="4 5">
    <name type="scientific">Cytophaga hutchinsonii (strain ATCC 33406 / DSM 1761 / CIP 103989 / NBRC 15051 / NCIMB 9469 / D465)</name>
    <dbReference type="NCBI Taxonomy" id="269798"/>
    <lineage>
        <taxon>Bacteria</taxon>
        <taxon>Pseudomonadati</taxon>
        <taxon>Bacteroidota</taxon>
        <taxon>Cytophagia</taxon>
        <taxon>Cytophagales</taxon>
        <taxon>Cytophagaceae</taxon>
        <taxon>Cytophaga</taxon>
    </lineage>
</organism>
<evidence type="ECO:0000259" key="3">
    <source>
        <dbReference type="Pfam" id="PF00850"/>
    </source>
</evidence>
<dbReference type="PANTHER" id="PTHR10625">
    <property type="entry name" value="HISTONE DEACETYLASE HDAC1-RELATED"/>
    <property type="match status" value="1"/>
</dbReference>
<proteinExistence type="inferred from homology"/>
<dbReference type="InterPro" id="IPR037138">
    <property type="entry name" value="His_deacetylse_dom_sf"/>
</dbReference>
<dbReference type="KEGG" id="chu:CHU_0323"/>
<dbReference type="GO" id="GO:0040029">
    <property type="term" value="P:epigenetic regulation of gene expression"/>
    <property type="evidence" value="ECO:0007669"/>
    <property type="project" value="TreeGrafter"/>
</dbReference>
<sequence>MLQIAYHPVYNHPVPEGHRFPMLKYDLIAEQLVYEGTITESNLTTPVRIASEDLLRSQDATYVHKLNTLSLSPSEIRKTGFELTAELVYREEVIMQGTIDSALHALKHGIGMNIAGGTHHAYKEHGEGFCLYNDIILAADYLLANKLAHQVLVVDLDVHQGNGTAKMAEGNTQIFTFSMHGASNYPAHKEQSDLDIGLPDKTGDKAYLNLLEENLSRLIDTLQPDHIFFQSGVDVLETDKLGKLSLSREGCKNRDRMVLDRCKKYKIPVTISLGGGYSEKIIDIVEAHCNTFRLAQELYF</sequence>
<dbReference type="RefSeq" id="WP_011583729.1">
    <property type="nucleotide sequence ID" value="NC_008255.1"/>
</dbReference>
<comment type="similarity">
    <text evidence="1">Belongs to the histone deacetylase family.</text>
</comment>
<evidence type="ECO:0000313" key="4">
    <source>
        <dbReference type="EMBL" id="ABG57613.1"/>
    </source>
</evidence>
<dbReference type="Proteomes" id="UP000001822">
    <property type="component" value="Chromosome"/>
</dbReference>
<keyword evidence="2" id="KW-0378">Hydrolase</keyword>
<dbReference type="GO" id="GO:0016787">
    <property type="term" value="F:hydrolase activity"/>
    <property type="evidence" value="ECO:0007669"/>
    <property type="project" value="UniProtKB-KW"/>
</dbReference>
<dbReference type="SUPFAM" id="SSF52768">
    <property type="entry name" value="Arginase/deacetylase"/>
    <property type="match status" value="1"/>
</dbReference>
<dbReference type="CDD" id="cd09993">
    <property type="entry name" value="HDAC_classIV"/>
    <property type="match status" value="1"/>
</dbReference>
<evidence type="ECO:0000256" key="2">
    <source>
        <dbReference type="ARBA" id="ARBA00022801"/>
    </source>
</evidence>
<dbReference type="InterPro" id="IPR023696">
    <property type="entry name" value="Ureohydrolase_dom_sf"/>
</dbReference>
<protein>
    <submittedName>
        <fullName evidence="4">Deacetylase</fullName>
    </submittedName>
</protein>
<reference evidence="4 5" key="1">
    <citation type="journal article" date="2007" name="Appl. Environ. Microbiol.">
        <title>Genome sequence of the cellulolytic gliding bacterium Cytophaga hutchinsonii.</title>
        <authorList>
            <person name="Xie G."/>
            <person name="Bruce D.C."/>
            <person name="Challacombe J.F."/>
            <person name="Chertkov O."/>
            <person name="Detter J.C."/>
            <person name="Gilna P."/>
            <person name="Han C.S."/>
            <person name="Lucas S."/>
            <person name="Misra M."/>
            <person name="Myers G.L."/>
            <person name="Richardson P."/>
            <person name="Tapia R."/>
            <person name="Thayer N."/>
            <person name="Thompson L.S."/>
            <person name="Brettin T.S."/>
            <person name="Henrissat B."/>
            <person name="Wilson D.B."/>
            <person name="McBride M.J."/>
        </authorList>
    </citation>
    <scope>NUCLEOTIDE SEQUENCE [LARGE SCALE GENOMIC DNA]</scope>
    <source>
        <strain evidence="5">ATCC 33406 / DSM 1761 / CIP 103989 / NBRC 15051 / NCIMB 9469 / D465</strain>
    </source>
</reference>
<dbReference type="InterPro" id="IPR044150">
    <property type="entry name" value="HDAC_classIV"/>
</dbReference>
<evidence type="ECO:0000313" key="5">
    <source>
        <dbReference type="Proteomes" id="UP000001822"/>
    </source>
</evidence>